<dbReference type="RefSeq" id="WP_161748441.1">
    <property type="nucleotide sequence ID" value="NZ_JAPGGP010000007.1"/>
</dbReference>
<dbReference type="EMBL" id="KY710729">
    <property type="protein sequence ID" value="AXY99986.1"/>
    <property type="molecule type" value="Genomic_DNA"/>
</dbReference>
<evidence type="ECO:0000256" key="2">
    <source>
        <dbReference type="ARBA" id="ARBA00023002"/>
    </source>
</evidence>
<evidence type="ECO:0000259" key="3">
    <source>
        <dbReference type="Pfam" id="PF00881"/>
    </source>
</evidence>
<comment type="similarity">
    <text evidence="1">Belongs to the nitroreductase family.</text>
</comment>
<dbReference type="PANTHER" id="PTHR43673:SF10">
    <property type="entry name" value="NADH DEHYDROGENASE_NAD(P)H NITROREDUCTASE XCC3605-RELATED"/>
    <property type="match status" value="1"/>
</dbReference>
<feature type="domain" description="Nitroreductase" evidence="3">
    <location>
        <begin position="211"/>
        <end position="301"/>
    </location>
</feature>
<dbReference type="Pfam" id="PF00881">
    <property type="entry name" value="Nitroreductase"/>
    <property type="match status" value="2"/>
</dbReference>
<name>A0A385JNW4_9GAMM</name>
<keyword evidence="2" id="KW-0560">Oxidoreductase</keyword>
<dbReference type="InterPro" id="IPR000415">
    <property type="entry name" value="Nitroreductase-like"/>
</dbReference>
<accession>A0A385JNW4</accession>
<dbReference type="InterPro" id="IPR029479">
    <property type="entry name" value="Nitroreductase"/>
</dbReference>
<reference evidence="4" key="1">
    <citation type="journal article" date="2017" name="PLoS ONE">
        <title>Genetic diversity of the O antigens of Proteus species and the development of a suspension array for molecular serotyping.</title>
        <authorList>
            <person name="Yu X."/>
            <person name="Torzewska A."/>
            <person name="Zhang X."/>
            <person name="Yin Z."/>
            <person name="Drzewiecka D."/>
            <person name="Cao H."/>
            <person name="Liu B."/>
            <person name="Knirel Y.A."/>
            <person name="Rozalski A."/>
            <person name="Wang L."/>
        </authorList>
    </citation>
    <scope>NUCLEOTIDE SEQUENCE</scope>
    <source>
        <strain evidence="4">G2658</strain>
    </source>
</reference>
<proteinExistence type="inferred from homology"/>
<organism evidence="4">
    <name type="scientific">Proteus penneri</name>
    <dbReference type="NCBI Taxonomy" id="102862"/>
    <lineage>
        <taxon>Bacteria</taxon>
        <taxon>Pseudomonadati</taxon>
        <taxon>Pseudomonadota</taxon>
        <taxon>Gammaproteobacteria</taxon>
        <taxon>Enterobacterales</taxon>
        <taxon>Morganellaceae</taxon>
        <taxon>Proteus</taxon>
    </lineage>
</organism>
<evidence type="ECO:0000256" key="1">
    <source>
        <dbReference type="ARBA" id="ARBA00007118"/>
    </source>
</evidence>
<dbReference type="SUPFAM" id="SSF55469">
    <property type="entry name" value="FMN-dependent nitroreductase-like"/>
    <property type="match status" value="1"/>
</dbReference>
<dbReference type="PANTHER" id="PTHR43673">
    <property type="entry name" value="NAD(P)H NITROREDUCTASE YDGI-RELATED"/>
    <property type="match status" value="1"/>
</dbReference>
<feature type="domain" description="Nitroreductase" evidence="3">
    <location>
        <begin position="157"/>
        <end position="209"/>
    </location>
</feature>
<evidence type="ECO:0000313" key="4">
    <source>
        <dbReference type="EMBL" id="AXY99986.1"/>
    </source>
</evidence>
<protein>
    <recommendedName>
        <fullName evidence="3">Nitroreductase domain-containing protein</fullName>
    </recommendedName>
</protein>
<sequence length="324" mass="38017">MIFNLLRRINNYVLLEFNTIYDYVKFKKNFTKLKNANNDKTKLSCWILQDKHRIEKAFTLPNPRFGFGKDVIERISKNLNIYKSKYGVDNIYQIGISALFSYKEFHQDNNKEVPDFYTLNIKQLDKQDISIIEKKAGYYIPEKLDEISLKAFKKFAQSRHSCRNFQKNKEITDSVIRDIIEISITAPSVCNRQHWRIHFFTGDKMEKILSFQNGNSGFTENIPMIAVITSDIRAFYTPNERNQPYIDGGIFAMNVMYAIHSVGLESCPLNWCNSYKQEINFDKLNLIEKNERIILILAMGYSTDSALYAKSPRLPIDNFYKLHK</sequence>
<dbReference type="Gene3D" id="3.40.109.10">
    <property type="entry name" value="NADH Oxidase"/>
    <property type="match status" value="1"/>
</dbReference>
<dbReference type="GO" id="GO:0016491">
    <property type="term" value="F:oxidoreductase activity"/>
    <property type="evidence" value="ECO:0007669"/>
    <property type="project" value="UniProtKB-KW"/>
</dbReference>
<dbReference type="AlphaFoldDB" id="A0A385JNW4"/>